<accession>A0ABR0HL37</accession>
<feature type="compositionally biased region" description="Polar residues" evidence="1">
    <location>
        <begin position="234"/>
        <end position="249"/>
    </location>
</feature>
<comment type="caution">
    <text evidence="3">The sequence shown here is derived from an EMBL/GenBank/DDBJ whole genome shotgun (WGS) entry which is preliminary data.</text>
</comment>
<dbReference type="Pfam" id="PF20945">
    <property type="entry name" value="RMP1"/>
    <property type="match status" value="1"/>
</dbReference>
<evidence type="ECO:0000259" key="2">
    <source>
        <dbReference type="Pfam" id="PF20945"/>
    </source>
</evidence>
<keyword evidence="4" id="KW-1185">Reference proteome</keyword>
<feature type="region of interest" description="Disordered" evidence="1">
    <location>
        <begin position="222"/>
        <end position="335"/>
    </location>
</feature>
<dbReference type="PANTHER" id="PTHR37792">
    <property type="entry name" value="RIBONUCLEASE MRP PROTEIN SUBUNIT RMP1"/>
    <property type="match status" value="1"/>
</dbReference>
<evidence type="ECO:0000313" key="4">
    <source>
        <dbReference type="Proteomes" id="UP001323617"/>
    </source>
</evidence>
<sequence length="353" mass="39392">MAEPTAIIDPPLLESSLERLYPLREILQRLHHRNKNQHFSSRWWSAFDILRRNTGKLISEIEDCLDYAPSPPSSGQLAKGKGKGKGEKTRKWEEGVERVLKRVRFMKEGVVVKGWVGFGRLVGDRQFAQVGLGLVGVLGEYGEGEVDIGDVIQREDLGVKVQREEVLQSVEGDVDTVQKRKVVMRGVGEEGGVVKKKKKKRVAGGDEFDDIFGSFENQKSAKKKAAEKRDIPSNEVNCPNNDSDNTSQASKPTSKKKKKPDDEFDDIFGGLSEETPPKKRKKKAAGDEFDDIFGDLGEDKPEKKKKKKRGDEFDDIFGGLGGEKPRKRVGGSGVVEKKKKKKGDEFDDIFAGF</sequence>
<organism evidence="3 4">
    <name type="scientific">Podospora pseudoanserina</name>
    <dbReference type="NCBI Taxonomy" id="2609844"/>
    <lineage>
        <taxon>Eukaryota</taxon>
        <taxon>Fungi</taxon>
        <taxon>Dikarya</taxon>
        <taxon>Ascomycota</taxon>
        <taxon>Pezizomycotina</taxon>
        <taxon>Sordariomycetes</taxon>
        <taxon>Sordariomycetidae</taxon>
        <taxon>Sordariales</taxon>
        <taxon>Podosporaceae</taxon>
        <taxon>Podospora</taxon>
    </lineage>
</organism>
<dbReference type="Proteomes" id="UP001323617">
    <property type="component" value="Unassembled WGS sequence"/>
</dbReference>
<evidence type="ECO:0000313" key="3">
    <source>
        <dbReference type="EMBL" id="KAK4668806.1"/>
    </source>
</evidence>
<dbReference type="RefSeq" id="XP_062796726.1">
    <property type="nucleotide sequence ID" value="XM_062941114.1"/>
</dbReference>
<dbReference type="InterPro" id="IPR047205">
    <property type="entry name" value="RMP1"/>
</dbReference>
<dbReference type="GeneID" id="87961900"/>
<dbReference type="PANTHER" id="PTHR37792:SF1">
    <property type="entry name" value="RIBONUCLEASE MRP PROTEIN SUBUNIT RMP1"/>
    <property type="match status" value="1"/>
</dbReference>
<evidence type="ECO:0000256" key="1">
    <source>
        <dbReference type="SAM" id="MobiDB-lite"/>
    </source>
</evidence>
<protein>
    <recommendedName>
        <fullName evidence="2">RNase MRP protein 1 RNA binding domain-containing protein</fullName>
    </recommendedName>
</protein>
<name>A0ABR0HL37_9PEZI</name>
<dbReference type="EMBL" id="JAFFHC010000007">
    <property type="protein sequence ID" value="KAK4668806.1"/>
    <property type="molecule type" value="Genomic_DNA"/>
</dbReference>
<feature type="region of interest" description="Disordered" evidence="1">
    <location>
        <begin position="69"/>
        <end position="90"/>
    </location>
</feature>
<feature type="domain" description="RNase MRP protein 1 RNA binding" evidence="2">
    <location>
        <begin position="26"/>
        <end position="139"/>
    </location>
</feature>
<dbReference type="CDD" id="cd22573">
    <property type="entry name" value="RMP1_RBD"/>
    <property type="match status" value="1"/>
</dbReference>
<proteinExistence type="predicted"/>
<reference evidence="3 4" key="1">
    <citation type="journal article" date="2023" name="bioRxiv">
        <title>High-quality genome assemblies of four members of thePodospora anserinaspecies complex.</title>
        <authorList>
            <person name="Ament-Velasquez S.L."/>
            <person name="Vogan A.A."/>
            <person name="Wallerman O."/>
            <person name="Hartmann F."/>
            <person name="Gautier V."/>
            <person name="Silar P."/>
            <person name="Giraud T."/>
            <person name="Johannesson H."/>
        </authorList>
    </citation>
    <scope>NUCLEOTIDE SEQUENCE [LARGE SCALE GENOMIC DNA]</scope>
    <source>
        <strain evidence="3 4">CBS 124.78</strain>
    </source>
</reference>
<dbReference type="InterPro" id="IPR047204">
    <property type="entry name" value="RMP1_RBD"/>
</dbReference>
<gene>
    <name evidence="3" type="ORF">QC764_0106030</name>
</gene>